<dbReference type="STRING" id="1798495.A3C19_00985"/>
<evidence type="ECO:0000313" key="3">
    <source>
        <dbReference type="EMBL" id="OGG61587.1"/>
    </source>
</evidence>
<evidence type="ECO:0000259" key="2">
    <source>
        <dbReference type="Pfam" id="PF03703"/>
    </source>
</evidence>
<feature type="transmembrane region" description="Helical" evidence="1">
    <location>
        <begin position="66"/>
        <end position="88"/>
    </location>
</feature>
<dbReference type="Pfam" id="PF03703">
    <property type="entry name" value="bPH_2"/>
    <property type="match status" value="1"/>
</dbReference>
<keyword evidence="1" id="KW-0812">Transmembrane</keyword>
<reference evidence="3 4" key="1">
    <citation type="journal article" date="2016" name="Nat. Commun.">
        <title>Thousands of microbial genomes shed light on interconnected biogeochemical processes in an aquifer system.</title>
        <authorList>
            <person name="Anantharaman K."/>
            <person name="Brown C.T."/>
            <person name="Hug L.A."/>
            <person name="Sharon I."/>
            <person name="Castelle C.J."/>
            <person name="Probst A.J."/>
            <person name="Thomas B.C."/>
            <person name="Singh A."/>
            <person name="Wilkins M.J."/>
            <person name="Karaoz U."/>
            <person name="Brodie E.L."/>
            <person name="Williams K.H."/>
            <person name="Hubbard S.S."/>
            <person name="Banfield J.F."/>
        </authorList>
    </citation>
    <scope>NUCLEOTIDE SEQUENCE [LARGE SCALE GENOMIC DNA]</scope>
</reference>
<name>A0A1F6DJV4_9BACT</name>
<feature type="transmembrane region" description="Helical" evidence="1">
    <location>
        <begin position="20"/>
        <end position="40"/>
    </location>
</feature>
<evidence type="ECO:0000256" key="1">
    <source>
        <dbReference type="SAM" id="Phobius"/>
    </source>
</evidence>
<gene>
    <name evidence="3" type="ORF">A3C19_00985</name>
</gene>
<organism evidence="3 4">
    <name type="scientific">Candidatus Kaiserbacteria bacterium RIFCSPHIGHO2_02_FULL_54_22</name>
    <dbReference type="NCBI Taxonomy" id="1798495"/>
    <lineage>
        <taxon>Bacteria</taxon>
        <taxon>Candidatus Kaiseribacteriota</taxon>
    </lineage>
</organism>
<proteinExistence type="predicted"/>
<feature type="domain" description="YdbS-like PH" evidence="2">
    <location>
        <begin position="91"/>
        <end position="165"/>
    </location>
</feature>
<evidence type="ECO:0000313" key="4">
    <source>
        <dbReference type="Proteomes" id="UP000178532"/>
    </source>
</evidence>
<accession>A0A1F6DJV4</accession>
<dbReference type="EMBL" id="MFLI01000019">
    <property type="protein sequence ID" value="OGG61587.1"/>
    <property type="molecule type" value="Genomic_DNA"/>
</dbReference>
<dbReference type="AlphaFoldDB" id="A0A1F6DJV4"/>
<dbReference type="PANTHER" id="PTHR37938">
    <property type="entry name" value="BLL0215 PROTEIN"/>
    <property type="match status" value="1"/>
</dbReference>
<dbReference type="Proteomes" id="UP000178532">
    <property type="component" value="Unassembled WGS sequence"/>
</dbReference>
<dbReference type="InterPro" id="IPR005182">
    <property type="entry name" value="YdbS-like_PH"/>
</dbReference>
<protein>
    <recommendedName>
        <fullName evidence="2">YdbS-like PH domain-containing protein</fullName>
    </recommendedName>
</protein>
<keyword evidence="1" id="KW-0472">Membrane</keyword>
<sequence>MKEFELEPGEHVVLQVRKHWFLFFIELLPYAILAVIPFALPKLLPLVPPLAPYAESFAFSTPVARAALGVWLLVVWTGAWGAFTKYFLNAWVLTSQRIVNIKQRRFFSREVSSLFLSRIQDVTTDVSGILPSLLGIGNIKAQTAAEDVEFVMHGIPRPEMMRDLILKYVPEEDQKTAGV</sequence>
<keyword evidence="1" id="KW-1133">Transmembrane helix</keyword>
<comment type="caution">
    <text evidence="3">The sequence shown here is derived from an EMBL/GenBank/DDBJ whole genome shotgun (WGS) entry which is preliminary data.</text>
</comment>
<dbReference type="PANTHER" id="PTHR37938:SF1">
    <property type="entry name" value="BLL0215 PROTEIN"/>
    <property type="match status" value="1"/>
</dbReference>